<organism evidence="2 3">
    <name type="scientific">Aquabacterium commune</name>
    <dbReference type="NCBI Taxonomy" id="70586"/>
    <lineage>
        <taxon>Bacteria</taxon>
        <taxon>Pseudomonadati</taxon>
        <taxon>Pseudomonadota</taxon>
        <taxon>Betaproteobacteria</taxon>
        <taxon>Burkholderiales</taxon>
        <taxon>Aquabacterium</taxon>
    </lineage>
</organism>
<dbReference type="RefSeq" id="WP_133606123.1">
    <property type="nucleotide sequence ID" value="NZ_SNXW01000001.1"/>
</dbReference>
<keyword evidence="1" id="KW-1133">Transmembrane helix</keyword>
<evidence type="ECO:0000313" key="2">
    <source>
        <dbReference type="EMBL" id="TDP88488.1"/>
    </source>
</evidence>
<dbReference type="OrthoDB" id="6890349at2"/>
<comment type="caution">
    <text evidence="2">The sequence shown here is derived from an EMBL/GenBank/DDBJ whole genome shotgun (WGS) entry which is preliminary data.</text>
</comment>
<feature type="transmembrane region" description="Helical" evidence="1">
    <location>
        <begin position="124"/>
        <end position="145"/>
    </location>
</feature>
<dbReference type="Proteomes" id="UP000294593">
    <property type="component" value="Unassembled WGS sequence"/>
</dbReference>
<keyword evidence="1" id="KW-0472">Membrane</keyword>
<feature type="transmembrane region" description="Helical" evidence="1">
    <location>
        <begin position="12"/>
        <end position="37"/>
    </location>
</feature>
<proteinExistence type="predicted"/>
<feature type="transmembrane region" description="Helical" evidence="1">
    <location>
        <begin position="58"/>
        <end position="80"/>
    </location>
</feature>
<keyword evidence="1" id="KW-0812">Transmembrane</keyword>
<name>A0A4V3CX15_9BURK</name>
<feature type="transmembrane region" description="Helical" evidence="1">
    <location>
        <begin position="151"/>
        <end position="173"/>
    </location>
</feature>
<accession>A0A4V3CX15</accession>
<sequence length="210" mass="22620">MTQPHFYELVRSVLIFLHLACLIAAGISIAFGDYAILRHRPVNRELMLKASRAVAWSLLALWLTGLSVIALDMSTVALSLAKAPKLQAKLTVVAILSLNGFLLHRYTLHALGETKMPTESDVRLAAILGAVSAASWGYAVFLGMAKAWTPILGYNGFMALYVLAVLAGIAVSLRWVRPLLLEQTPLGTTSARTHARNKGLAAEDLNAAMG</sequence>
<dbReference type="EMBL" id="SNXW01000001">
    <property type="protein sequence ID" value="TDP88488.1"/>
    <property type="molecule type" value="Genomic_DNA"/>
</dbReference>
<keyword evidence="3" id="KW-1185">Reference proteome</keyword>
<gene>
    <name evidence="2" type="ORF">EV672_101639</name>
</gene>
<evidence type="ECO:0000256" key="1">
    <source>
        <dbReference type="SAM" id="Phobius"/>
    </source>
</evidence>
<reference evidence="2 3" key="1">
    <citation type="submission" date="2019-03" db="EMBL/GenBank/DDBJ databases">
        <title>Genomic Encyclopedia of Type Strains, Phase IV (KMG-IV): sequencing the most valuable type-strain genomes for metagenomic binning, comparative biology and taxonomic classification.</title>
        <authorList>
            <person name="Goeker M."/>
        </authorList>
    </citation>
    <scope>NUCLEOTIDE SEQUENCE [LARGE SCALE GENOMIC DNA]</scope>
    <source>
        <strain evidence="2 3">DSM 11901</strain>
    </source>
</reference>
<evidence type="ECO:0000313" key="3">
    <source>
        <dbReference type="Proteomes" id="UP000294593"/>
    </source>
</evidence>
<dbReference type="AlphaFoldDB" id="A0A4V3CX15"/>
<protein>
    <submittedName>
        <fullName evidence="2">Uncharacterized protein</fullName>
    </submittedName>
</protein>